<comment type="caution">
    <text evidence="1">The sequence shown here is derived from an EMBL/GenBank/DDBJ whole genome shotgun (WGS) entry which is preliminary data.</text>
</comment>
<organism evidence="1 2">
    <name type="scientific">Austropuccinia psidii MF-1</name>
    <dbReference type="NCBI Taxonomy" id="1389203"/>
    <lineage>
        <taxon>Eukaryota</taxon>
        <taxon>Fungi</taxon>
        <taxon>Dikarya</taxon>
        <taxon>Basidiomycota</taxon>
        <taxon>Pucciniomycotina</taxon>
        <taxon>Pucciniomycetes</taxon>
        <taxon>Pucciniales</taxon>
        <taxon>Sphaerophragmiaceae</taxon>
        <taxon>Austropuccinia</taxon>
    </lineage>
</organism>
<dbReference type="AlphaFoldDB" id="A0A9Q3F9J2"/>
<evidence type="ECO:0000313" key="2">
    <source>
        <dbReference type="Proteomes" id="UP000765509"/>
    </source>
</evidence>
<protein>
    <submittedName>
        <fullName evidence="1">Uncharacterized protein</fullName>
    </submittedName>
</protein>
<dbReference type="Proteomes" id="UP000765509">
    <property type="component" value="Unassembled WGS sequence"/>
</dbReference>
<reference evidence="1" key="1">
    <citation type="submission" date="2021-03" db="EMBL/GenBank/DDBJ databases">
        <title>Draft genome sequence of rust myrtle Austropuccinia psidii MF-1, a brazilian biotype.</title>
        <authorList>
            <person name="Quecine M.C."/>
            <person name="Pachon D.M.R."/>
            <person name="Bonatelli M.L."/>
            <person name="Correr F.H."/>
            <person name="Franceschini L.M."/>
            <person name="Leite T.F."/>
            <person name="Margarido G.R.A."/>
            <person name="Almeida C.A."/>
            <person name="Ferrarezi J.A."/>
            <person name="Labate C.A."/>
        </authorList>
    </citation>
    <scope>NUCLEOTIDE SEQUENCE</scope>
    <source>
        <strain evidence="1">MF-1</strain>
    </source>
</reference>
<gene>
    <name evidence="1" type="ORF">O181_073692</name>
</gene>
<dbReference type="EMBL" id="AVOT02038994">
    <property type="protein sequence ID" value="MBW0533977.1"/>
    <property type="molecule type" value="Genomic_DNA"/>
</dbReference>
<keyword evidence="2" id="KW-1185">Reference proteome</keyword>
<sequence>MCITLDQQHFCQSLLELYGIGNRRHVSDCLVPNENQTLETEEESMAFRALGVHYCGVVGSINYFNIPTCETINASATRLLKLLCDKPLNASTHQYR</sequence>
<name>A0A9Q3F9J2_9BASI</name>
<accession>A0A9Q3F9J2</accession>
<dbReference type="OrthoDB" id="3255262at2759"/>
<proteinExistence type="predicted"/>
<evidence type="ECO:0000313" key="1">
    <source>
        <dbReference type="EMBL" id="MBW0533977.1"/>
    </source>
</evidence>